<dbReference type="RefSeq" id="WP_270948785.1">
    <property type="nucleotide sequence ID" value="NZ_JAQGLA010000013.1"/>
</dbReference>
<name>A0ABT4UWL8_9PSEU</name>
<dbReference type="Gene3D" id="3.40.50.720">
    <property type="entry name" value="NAD(P)-binding Rossmann-like Domain"/>
    <property type="match status" value="1"/>
</dbReference>
<comment type="caution">
    <text evidence="1">The sequence shown here is derived from an EMBL/GenBank/DDBJ whole genome shotgun (WGS) entry which is preliminary data.</text>
</comment>
<organism evidence="1 2">
    <name type="scientific">Saccharopolyspora oryzae</name>
    <dbReference type="NCBI Taxonomy" id="2997343"/>
    <lineage>
        <taxon>Bacteria</taxon>
        <taxon>Bacillati</taxon>
        <taxon>Actinomycetota</taxon>
        <taxon>Actinomycetes</taxon>
        <taxon>Pseudonocardiales</taxon>
        <taxon>Pseudonocardiaceae</taxon>
        <taxon>Saccharopolyspora</taxon>
    </lineage>
</organism>
<dbReference type="InterPro" id="IPR003462">
    <property type="entry name" value="ODC_Mu_crystall"/>
</dbReference>
<dbReference type="InterPro" id="IPR036291">
    <property type="entry name" value="NAD(P)-bd_dom_sf"/>
</dbReference>
<dbReference type="EMBL" id="JAQGLA010000013">
    <property type="protein sequence ID" value="MDA3626106.1"/>
    <property type="molecule type" value="Genomic_DNA"/>
</dbReference>
<keyword evidence="2" id="KW-1185">Reference proteome</keyword>
<dbReference type="Pfam" id="PF02423">
    <property type="entry name" value="OCD_Mu_crystall"/>
    <property type="match status" value="1"/>
</dbReference>
<dbReference type="SUPFAM" id="SSF51735">
    <property type="entry name" value="NAD(P)-binding Rossmann-fold domains"/>
    <property type="match status" value="1"/>
</dbReference>
<dbReference type="PANTHER" id="PTHR13812:SF19">
    <property type="entry name" value="KETIMINE REDUCTASE MU-CRYSTALLIN"/>
    <property type="match status" value="1"/>
</dbReference>
<dbReference type="PANTHER" id="PTHR13812">
    <property type="entry name" value="KETIMINE REDUCTASE MU-CRYSTALLIN"/>
    <property type="match status" value="1"/>
</dbReference>
<gene>
    <name evidence="1" type="ORF">OU415_11725</name>
</gene>
<dbReference type="InterPro" id="IPR023401">
    <property type="entry name" value="ODC_N"/>
</dbReference>
<dbReference type="Proteomes" id="UP001210380">
    <property type="component" value="Unassembled WGS sequence"/>
</dbReference>
<evidence type="ECO:0000313" key="2">
    <source>
        <dbReference type="Proteomes" id="UP001210380"/>
    </source>
</evidence>
<proteinExistence type="predicted"/>
<dbReference type="Gene3D" id="3.30.1780.10">
    <property type="entry name" value="ornithine cyclodeaminase, domain 1"/>
    <property type="match status" value="1"/>
</dbReference>
<accession>A0ABT4UWL8</accession>
<protein>
    <submittedName>
        <fullName evidence="1">NAD(P)-binding domain-containing protein</fullName>
    </submittedName>
</protein>
<sequence length="288" mass="30264">MREALREHAARRLAAPPRVRCPLDSLDYVFTAGGLAEGVSGFRAYRAGRLAGDQLVAVWDAHGILTGVVVGDELGARRTGALGAVAADVLARQDSRVAAIIGTGHQAWTQLWALRAVRPLREIRVYSRDPRRRDAFAARAATELSLPASSAACAADAVQGADIVVLATNAKTPVLDAADIAPGTHVTTVGPKTRDSHETPLELVGACGLITCDSPEQARDYPGQFFTGSATLVSLADVIAGRVPGRSHDDEITLHCSVGLAGTEVLLADHLLRAHASRAQGLGEVVRR</sequence>
<evidence type="ECO:0000313" key="1">
    <source>
        <dbReference type="EMBL" id="MDA3626106.1"/>
    </source>
</evidence>
<reference evidence="1 2" key="1">
    <citation type="submission" date="2022-11" db="EMBL/GenBank/DDBJ databases">
        <title>Draft genome sequence of Saccharopolyspora sp. WRP15-2 isolated from rhizosphere soils of wild rice in Thailand.</title>
        <authorList>
            <person name="Duangmal K."/>
            <person name="Kammanee S."/>
            <person name="Muangham S."/>
        </authorList>
    </citation>
    <scope>NUCLEOTIDE SEQUENCE [LARGE SCALE GENOMIC DNA]</scope>
    <source>
        <strain evidence="1 2">WRP15-2</strain>
    </source>
</reference>